<name>A0ABY5STZ6_9SPHN</name>
<reference evidence="1" key="1">
    <citation type="submission" date="2022-02" db="EMBL/GenBank/DDBJ databases">
        <title>Qipengyuania spongiae sp. nov., isolated from marine sponge.</title>
        <authorList>
            <person name="Li Z."/>
            <person name="Zhang M."/>
        </authorList>
    </citation>
    <scope>NUCLEOTIDE SEQUENCE</scope>
    <source>
        <strain evidence="1">PHS-Z21</strain>
    </source>
</reference>
<dbReference type="SUPFAM" id="SSF102400">
    <property type="entry name" value="DNA polymerase III chi subunit"/>
    <property type="match status" value="1"/>
</dbReference>
<dbReference type="Gene3D" id="3.40.50.10110">
    <property type="entry name" value="DNA polymerase III subunit chi"/>
    <property type="match status" value="1"/>
</dbReference>
<accession>A0ABY5STZ6</accession>
<dbReference type="Pfam" id="PF04364">
    <property type="entry name" value="DNA_pol3_chi"/>
    <property type="match status" value="1"/>
</dbReference>
<evidence type="ECO:0000313" key="1">
    <source>
        <dbReference type="EMBL" id="UVI38055.1"/>
    </source>
</evidence>
<dbReference type="GO" id="GO:0003887">
    <property type="term" value="F:DNA-directed DNA polymerase activity"/>
    <property type="evidence" value="ECO:0007669"/>
    <property type="project" value="UniProtKB-EC"/>
</dbReference>
<keyword evidence="2" id="KW-1185">Reference proteome</keyword>
<dbReference type="Proteomes" id="UP001065265">
    <property type="component" value="Chromosome"/>
</dbReference>
<dbReference type="EC" id="2.7.7.7" evidence="1"/>
<gene>
    <name evidence="1" type="ORF">L1F33_07150</name>
</gene>
<protein>
    <submittedName>
        <fullName evidence="1">DNA polymerase III subunit chi</fullName>
        <ecNumber evidence="1">2.7.7.7</ecNumber>
    </submittedName>
</protein>
<keyword evidence="1" id="KW-0808">Transferase</keyword>
<dbReference type="InterPro" id="IPR036768">
    <property type="entry name" value="PolIII_chi_sf"/>
</dbReference>
<proteinExistence type="predicted"/>
<sequence>MRIDFYQLSRDPVVEVVPMLARKAVASGARLAVVHADPAVRAQLSDALWAADGAFLANGEASAGHAARQPILLSGDGARDNEASIAILADGDIRDTADRFERVLLLFGAESTDAARDLWRRLASAGGGGGTSAPDLHIFKQRSDGAWREGR</sequence>
<evidence type="ECO:0000313" key="2">
    <source>
        <dbReference type="Proteomes" id="UP001065265"/>
    </source>
</evidence>
<organism evidence="1 2">
    <name type="scientific">Qipengyuania spongiae</name>
    <dbReference type="NCBI Taxonomy" id="2909673"/>
    <lineage>
        <taxon>Bacteria</taxon>
        <taxon>Pseudomonadati</taxon>
        <taxon>Pseudomonadota</taxon>
        <taxon>Alphaproteobacteria</taxon>
        <taxon>Sphingomonadales</taxon>
        <taxon>Erythrobacteraceae</taxon>
        <taxon>Qipengyuania</taxon>
    </lineage>
</organism>
<keyword evidence="1" id="KW-0548">Nucleotidyltransferase</keyword>
<dbReference type="RefSeq" id="WP_265557250.1">
    <property type="nucleotide sequence ID" value="NZ_CP092471.1"/>
</dbReference>
<dbReference type="InterPro" id="IPR007459">
    <property type="entry name" value="DNA_pol3_chi"/>
</dbReference>
<dbReference type="EMBL" id="CP092471">
    <property type="protein sequence ID" value="UVI38055.1"/>
    <property type="molecule type" value="Genomic_DNA"/>
</dbReference>